<evidence type="ECO:0000256" key="6">
    <source>
        <dbReference type="ARBA" id="ARBA00022679"/>
    </source>
</evidence>
<keyword evidence="7" id="KW-0949">S-adenosyl-L-methionine</keyword>
<dbReference type="RefSeq" id="WP_238896146.1">
    <property type="nucleotide sequence ID" value="NZ_JAKOGG010000005.1"/>
</dbReference>
<dbReference type="GO" id="GO:0102130">
    <property type="term" value="F:malonyl-CoA methyltransferase activity"/>
    <property type="evidence" value="ECO:0007669"/>
    <property type="project" value="UniProtKB-EC"/>
</dbReference>
<evidence type="ECO:0000313" key="10">
    <source>
        <dbReference type="EMBL" id="MCS4556756.1"/>
    </source>
</evidence>
<dbReference type="InterPro" id="IPR013216">
    <property type="entry name" value="Methyltransf_11"/>
</dbReference>
<reference evidence="11" key="2">
    <citation type="submission" date="2023-07" db="EMBL/GenBank/DDBJ databases">
        <title>Shewanella mangrovi sp. nov., an acetaldehyde- degrading bacterium isolated from mangrove sediment.</title>
        <authorList>
            <person name="Liu Y."/>
        </authorList>
    </citation>
    <scope>NUCLEOTIDE SEQUENCE [LARGE SCALE GENOMIC DNA]</scope>
    <source>
        <strain evidence="11">C32</strain>
    </source>
</reference>
<dbReference type="Pfam" id="PF08241">
    <property type="entry name" value="Methyltransf_11"/>
    <property type="match status" value="1"/>
</dbReference>
<dbReference type="Proteomes" id="UP001201549">
    <property type="component" value="Unassembled WGS sequence"/>
</dbReference>
<comment type="caution">
    <text evidence="10">The sequence shown here is derived from an EMBL/GenBank/DDBJ whole genome shotgun (WGS) entry which is preliminary data.</text>
</comment>
<dbReference type="PANTHER" id="PTHR44942">
    <property type="entry name" value="METHYLTRANSF_11 DOMAIN-CONTAINING PROTEIN"/>
    <property type="match status" value="1"/>
</dbReference>
<protein>
    <recommendedName>
        <fullName evidence="4">malonyl-[acyl-carrier protein] O-methyltransferase</fullName>
        <ecNumber evidence="4">2.1.1.197</ecNumber>
    </recommendedName>
</protein>
<evidence type="ECO:0000256" key="1">
    <source>
        <dbReference type="ARBA" id="ARBA00000852"/>
    </source>
</evidence>
<gene>
    <name evidence="10" type="primary">bioC</name>
    <name evidence="10" type="ORF">L9G74_09910</name>
</gene>
<evidence type="ECO:0000256" key="8">
    <source>
        <dbReference type="ARBA" id="ARBA00022756"/>
    </source>
</evidence>
<evidence type="ECO:0000256" key="5">
    <source>
        <dbReference type="ARBA" id="ARBA00022603"/>
    </source>
</evidence>
<dbReference type="CDD" id="cd02440">
    <property type="entry name" value="AdoMet_MTases"/>
    <property type="match status" value="1"/>
</dbReference>
<keyword evidence="8" id="KW-0093">Biotin biosynthesis</keyword>
<reference evidence="10 11" key="1">
    <citation type="submission" date="2022-02" db="EMBL/GenBank/DDBJ databases">
        <authorList>
            <person name="Zhuang L."/>
        </authorList>
    </citation>
    <scope>NUCLEOTIDE SEQUENCE [LARGE SCALE GENOMIC DNA]</scope>
    <source>
        <strain evidence="10 11">C32</strain>
    </source>
</reference>
<evidence type="ECO:0000256" key="4">
    <source>
        <dbReference type="ARBA" id="ARBA00012327"/>
    </source>
</evidence>
<evidence type="ECO:0000256" key="2">
    <source>
        <dbReference type="ARBA" id="ARBA00004746"/>
    </source>
</evidence>
<dbReference type="SUPFAM" id="SSF53335">
    <property type="entry name" value="S-adenosyl-L-methionine-dependent methyltransferases"/>
    <property type="match status" value="1"/>
</dbReference>
<dbReference type="NCBIfam" id="TIGR02072">
    <property type="entry name" value="BioC"/>
    <property type="match status" value="1"/>
</dbReference>
<comment type="similarity">
    <text evidence="3">Belongs to the methyltransferase superfamily.</text>
</comment>
<comment type="pathway">
    <text evidence="2">Cofactor biosynthesis; biotin biosynthesis.</text>
</comment>
<dbReference type="Gene3D" id="3.40.50.150">
    <property type="entry name" value="Vaccinia Virus protein VP39"/>
    <property type="match status" value="1"/>
</dbReference>
<evidence type="ECO:0000256" key="7">
    <source>
        <dbReference type="ARBA" id="ARBA00022691"/>
    </source>
</evidence>
<name>A0ABT2FNJ3_9GAMM</name>
<dbReference type="PANTHER" id="PTHR44942:SF4">
    <property type="entry name" value="METHYLTRANSFERASE TYPE 11 DOMAIN-CONTAINING PROTEIN"/>
    <property type="match status" value="1"/>
</dbReference>
<keyword evidence="5 10" id="KW-0489">Methyltransferase</keyword>
<sequence>MRAELNTDHAVAQRFSHAASHYQQHNVIQRQTQQQLLQSLPTAVARLLDVGAGPGTDFSQYQPQQVIAVDIASGMLQQLQQQYADYQVMCADAQQLPLSSASVDSYYSNLALQWCADMSLVAHEAYRVLRPQGQLLIALVVAGSLPELDDLALNKRQFIDEHQLQAAFAALPWQQLHCETIRHQCHFADLRQLLYSIKGVGASLTAQQQGLKGKQHWLALQARAEALRQAAGIPLSYRVAYLRAMK</sequence>
<accession>A0ABT2FNJ3</accession>
<dbReference type="EC" id="2.1.1.197" evidence="4"/>
<keyword evidence="6 10" id="KW-0808">Transferase</keyword>
<comment type="catalytic activity">
    <reaction evidence="1">
        <text>malonyl-[ACP] + S-adenosyl-L-methionine = malonyl-[ACP] methyl ester + S-adenosyl-L-homocysteine</text>
        <dbReference type="Rhea" id="RHEA:17105"/>
        <dbReference type="Rhea" id="RHEA-COMP:9623"/>
        <dbReference type="Rhea" id="RHEA-COMP:9954"/>
        <dbReference type="ChEBI" id="CHEBI:57856"/>
        <dbReference type="ChEBI" id="CHEBI:59789"/>
        <dbReference type="ChEBI" id="CHEBI:78449"/>
        <dbReference type="ChEBI" id="CHEBI:78845"/>
        <dbReference type="EC" id="2.1.1.197"/>
    </reaction>
</comment>
<feature type="domain" description="Methyltransferase type 11" evidence="9">
    <location>
        <begin position="48"/>
        <end position="137"/>
    </location>
</feature>
<evidence type="ECO:0000259" key="9">
    <source>
        <dbReference type="Pfam" id="PF08241"/>
    </source>
</evidence>
<evidence type="ECO:0000256" key="3">
    <source>
        <dbReference type="ARBA" id="ARBA00008361"/>
    </source>
</evidence>
<dbReference type="EMBL" id="JAKOGG010000005">
    <property type="protein sequence ID" value="MCS4556756.1"/>
    <property type="molecule type" value="Genomic_DNA"/>
</dbReference>
<dbReference type="InterPro" id="IPR029063">
    <property type="entry name" value="SAM-dependent_MTases_sf"/>
</dbReference>
<evidence type="ECO:0000313" key="11">
    <source>
        <dbReference type="Proteomes" id="UP001201549"/>
    </source>
</evidence>
<proteinExistence type="inferred from homology"/>
<keyword evidence="11" id="KW-1185">Reference proteome</keyword>
<organism evidence="10 11">
    <name type="scientific">Shewanella electrica</name>
    <dbReference type="NCBI Taxonomy" id="515560"/>
    <lineage>
        <taxon>Bacteria</taxon>
        <taxon>Pseudomonadati</taxon>
        <taxon>Pseudomonadota</taxon>
        <taxon>Gammaproteobacteria</taxon>
        <taxon>Alteromonadales</taxon>
        <taxon>Shewanellaceae</taxon>
        <taxon>Shewanella</taxon>
    </lineage>
</organism>
<dbReference type="InterPro" id="IPR011814">
    <property type="entry name" value="BioC"/>
</dbReference>
<dbReference type="GO" id="GO:0032259">
    <property type="term" value="P:methylation"/>
    <property type="evidence" value="ECO:0007669"/>
    <property type="project" value="UniProtKB-KW"/>
</dbReference>
<dbReference type="InterPro" id="IPR051052">
    <property type="entry name" value="Diverse_substrate_MTase"/>
</dbReference>